<evidence type="ECO:0000313" key="1">
    <source>
        <dbReference type="EMBL" id="BAO97399.1"/>
    </source>
</evidence>
<dbReference type="InterPro" id="IPR051673">
    <property type="entry name" value="SSDNA_exonuclease_RecJ"/>
</dbReference>
<name>A0A060PPF4_HELPX</name>
<reference evidence="1 2" key="1">
    <citation type="submission" date="2013-11" db="EMBL/GenBank/DDBJ databases">
        <title>Estimation of Helicobacter pylori bacteriophage ecology using H. pylori isolates.</title>
        <authorList>
            <person name="Uchiyama J."/>
            <person name="Takemura-Uchiyama I."/>
            <person name="Ujihara T."/>
            <person name="Matsuzaki S."/>
        </authorList>
    </citation>
    <scope>NUCLEOTIDE SEQUENCE [LARGE SCALE GENOMIC DNA]</scope>
    <source>
        <strain evidence="1 2">NY40</strain>
    </source>
</reference>
<gene>
    <name evidence="1" type="ORF">NY40_0378</name>
</gene>
<dbReference type="PANTHER" id="PTHR30255">
    <property type="entry name" value="SINGLE-STRANDED-DNA-SPECIFIC EXONUCLEASE RECJ"/>
    <property type="match status" value="1"/>
</dbReference>
<dbReference type="AlphaFoldDB" id="A0A060PPF4"/>
<protein>
    <recommendedName>
        <fullName evidence="3">DHH family protein</fullName>
    </recommendedName>
</protein>
<dbReference type="EMBL" id="AP014523">
    <property type="protein sequence ID" value="BAO97399.1"/>
    <property type="molecule type" value="Genomic_DNA"/>
</dbReference>
<dbReference type="InterPro" id="IPR038763">
    <property type="entry name" value="DHH_sf"/>
</dbReference>
<dbReference type="PANTHER" id="PTHR30255:SF2">
    <property type="entry name" value="SINGLE-STRANDED-DNA-SPECIFIC EXONUCLEASE RECJ"/>
    <property type="match status" value="1"/>
</dbReference>
<proteinExistence type="predicted"/>
<organism evidence="1 2">
    <name type="scientific">Helicobacter pylori NY40</name>
    <dbReference type="NCBI Taxonomy" id="1426844"/>
    <lineage>
        <taxon>Bacteria</taxon>
        <taxon>Pseudomonadati</taxon>
        <taxon>Campylobacterota</taxon>
        <taxon>Epsilonproteobacteria</taxon>
        <taxon>Campylobacterales</taxon>
        <taxon>Helicobacteraceae</taxon>
        <taxon>Helicobacter</taxon>
    </lineage>
</organism>
<accession>A0A060PPF4</accession>
<dbReference type="HOGENOM" id="CLU_465229_0_0_7"/>
<dbReference type="Proteomes" id="UP000031662">
    <property type="component" value="Chromosome"/>
</dbReference>
<dbReference type="SUPFAM" id="SSF64182">
    <property type="entry name" value="DHH phosphoesterases"/>
    <property type="match status" value="2"/>
</dbReference>
<sequence>MLAGSVLMSMCYRLGIKDFFFFSPLRNAHGYGFTDLAINDLLSKPCIFNPKTNQLVRLDCIKNQFQKDPLLFSADLGADLVSNIELQKILLEHFEQCIITDHHKSFEVDWIDKNKIAYINLNDEKDANYYSGAFTSALVFSQIFQIQTTPLEEELIAITLLSDRIDLDNGDNLDMVLNLAPVKHECIQCFFKDKDLSLAQDDLDGISNLYGFNCINYINALSRLSGARESPLRNAHGYGFTDLAINDLLSKPCIFNPKTNQLVRLDCIKNQFQKDPLLFSADLGADLVSNIELQKILLEHFEQCIITDHHKSFEVDWIDKNKIAYINLNDEKDANYYSGAFTSALVFSQIFQIQTTPLEEELIAITLLSDRIDLDNGDNLDMVLNLAPVKHECIQCFFKDKDLSLAQDDLDGISNLYGFNCINYINALSRLSGAREFKGCYDSYLHYLVLKHFNPINDPRLSVFNVKEFKRYNDIKKKMVKESEENAQIFPCNKILVALLDESCSIKVGVSGLVANNFLKKYPFNHSLCIYRDNKDGYSGSARGGGNFLSQIKTIPLIQSGGHEEAFGLSFAKEDFEKVIKSLQAL</sequence>
<dbReference type="Gene3D" id="3.10.310.30">
    <property type="match status" value="1"/>
</dbReference>
<evidence type="ECO:0008006" key="3">
    <source>
        <dbReference type="Google" id="ProtNLM"/>
    </source>
</evidence>
<evidence type="ECO:0000313" key="2">
    <source>
        <dbReference type="Proteomes" id="UP000031662"/>
    </source>
</evidence>